<dbReference type="AlphaFoldDB" id="M2TM35"/>
<dbReference type="Proteomes" id="UP000016934">
    <property type="component" value="Unassembled WGS sequence"/>
</dbReference>
<gene>
    <name evidence="2" type="ORF">COCSADRAFT_341826</name>
</gene>
<sequence length="179" mass="19159">MTFLISFFITILLALNHHATAFPAKLHELIPGPGLPSLVSLNLTTSDIVNLPLPIIIPTGPRKDPQCGPEDAYTNVDSLITCYKYIHRLGTEFCEFRLHEVKTLCRIGGVGVVGIGIGKEVERSYCSDVALGLLTVIDGCTRPDQSAAGFAAANGNGDIIVGGTRVDYVIHIKVMAAWG</sequence>
<evidence type="ECO:0000313" key="3">
    <source>
        <dbReference type="Proteomes" id="UP000016934"/>
    </source>
</evidence>
<feature type="chain" id="PRO_5004026910" description="Ecp2 effector protein domain-containing protein" evidence="1">
    <location>
        <begin position="22"/>
        <end position="179"/>
    </location>
</feature>
<dbReference type="PANTHER" id="PTHR39603">
    <property type="entry name" value="CYANOVIRIN-N DOMAIN-CONTAINING PROTEIN"/>
    <property type="match status" value="1"/>
</dbReference>
<name>M2TM35_COCSN</name>
<dbReference type="PANTHER" id="PTHR39603:SF1">
    <property type="entry name" value="CYANOVIRIN-N DOMAIN-CONTAINING PROTEIN"/>
    <property type="match status" value="1"/>
</dbReference>
<dbReference type="EMBL" id="KB445637">
    <property type="protein sequence ID" value="EMD69772.1"/>
    <property type="molecule type" value="Genomic_DNA"/>
</dbReference>
<reference evidence="3" key="2">
    <citation type="journal article" date="2013" name="PLoS Genet.">
        <title>Comparative genome structure, secondary metabolite, and effector coding capacity across Cochliobolus pathogens.</title>
        <authorList>
            <person name="Condon B.J."/>
            <person name="Leng Y."/>
            <person name="Wu D."/>
            <person name="Bushley K.E."/>
            <person name="Ohm R.A."/>
            <person name="Otillar R."/>
            <person name="Martin J."/>
            <person name="Schackwitz W."/>
            <person name="Grimwood J."/>
            <person name="MohdZainudin N."/>
            <person name="Xue C."/>
            <person name="Wang R."/>
            <person name="Manning V.A."/>
            <person name="Dhillon B."/>
            <person name="Tu Z.J."/>
            <person name="Steffenson B.J."/>
            <person name="Salamov A."/>
            <person name="Sun H."/>
            <person name="Lowry S."/>
            <person name="LaButti K."/>
            <person name="Han J."/>
            <person name="Copeland A."/>
            <person name="Lindquist E."/>
            <person name="Barry K."/>
            <person name="Schmutz J."/>
            <person name="Baker S.E."/>
            <person name="Ciuffetti L.M."/>
            <person name="Grigoriev I.V."/>
            <person name="Zhong S."/>
            <person name="Turgeon B.G."/>
        </authorList>
    </citation>
    <scope>NUCLEOTIDE SEQUENCE [LARGE SCALE GENOMIC DNA]</scope>
    <source>
        <strain evidence="3">ND90Pr / ATCC 201652</strain>
    </source>
</reference>
<dbReference type="HOGENOM" id="CLU_101873_0_0_1"/>
<dbReference type="OMA" id="VIHIKVM"/>
<evidence type="ECO:0008006" key="4">
    <source>
        <dbReference type="Google" id="ProtNLM"/>
    </source>
</evidence>
<feature type="signal peptide" evidence="1">
    <location>
        <begin position="1"/>
        <end position="21"/>
    </location>
</feature>
<dbReference type="KEGG" id="bsc:COCSADRAFT_341826"/>
<accession>M2TM35</accession>
<organism evidence="2 3">
    <name type="scientific">Cochliobolus sativus (strain ND90Pr / ATCC 201652)</name>
    <name type="common">Common root rot and spot blotch fungus</name>
    <name type="synonym">Bipolaris sorokiniana</name>
    <dbReference type="NCBI Taxonomy" id="665912"/>
    <lineage>
        <taxon>Eukaryota</taxon>
        <taxon>Fungi</taxon>
        <taxon>Dikarya</taxon>
        <taxon>Ascomycota</taxon>
        <taxon>Pezizomycotina</taxon>
        <taxon>Dothideomycetes</taxon>
        <taxon>Pleosporomycetidae</taxon>
        <taxon>Pleosporales</taxon>
        <taxon>Pleosporineae</taxon>
        <taxon>Pleosporaceae</taxon>
        <taxon>Bipolaris</taxon>
    </lineage>
</organism>
<evidence type="ECO:0000313" key="2">
    <source>
        <dbReference type="EMBL" id="EMD69772.1"/>
    </source>
</evidence>
<dbReference type="OrthoDB" id="2112446at2759"/>
<keyword evidence="1" id="KW-0732">Signal</keyword>
<reference evidence="2 3" key="1">
    <citation type="journal article" date="2012" name="PLoS Pathog.">
        <title>Diverse lifestyles and strategies of plant pathogenesis encoded in the genomes of eighteen Dothideomycetes fungi.</title>
        <authorList>
            <person name="Ohm R.A."/>
            <person name="Feau N."/>
            <person name="Henrissat B."/>
            <person name="Schoch C.L."/>
            <person name="Horwitz B.A."/>
            <person name="Barry K.W."/>
            <person name="Condon B.J."/>
            <person name="Copeland A.C."/>
            <person name="Dhillon B."/>
            <person name="Glaser F."/>
            <person name="Hesse C.N."/>
            <person name="Kosti I."/>
            <person name="LaButti K."/>
            <person name="Lindquist E.A."/>
            <person name="Lucas S."/>
            <person name="Salamov A.A."/>
            <person name="Bradshaw R.E."/>
            <person name="Ciuffetti L."/>
            <person name="Hamelin R.C."/>
            <person name="Kema G.H.J."/>
            <person name="Lawrence C."/>
            <person name="Scott J.A."/>
            <person name="Spatafora J.W."/>
            <person name="Turgeon B.G."/>
            <person name="de Wit P.J.G.M."/>
            <person name="Zhong S."/>
            <person name="Goodwin S.B."/>
            <person name="Grigoriev I.V."/>
        </authorList>
    </citation>
    <scope>NUCLEOTIDE SEQUENCE [LARGE SCALE GENOMIC DNA]</scope>
    <source>
        <strain evidence="3">ND90Pr / ATCC 201652</strain>
    </source>
</reference>
<protein>
    <recommendedName>
        <fullName evidence="4">Ecp2 effector protein domain-containing protein</fullName>
    </recommendedName>
</protein>
<dbReference type="STRING" id="665912.M2TM35"/>
<proteinExistence type="predicted"/>
<keyword evidence="3" id="KW-1185">Reference proteome</keyword>
<dbReference type="GeneID" id="19137500"/>
<dbReference type="RefSeq" id="XP_007694997.1">
    <property type="nucleotide sequence ID" value="XM_007696807.1"/>
</dbReference>
<dbReference type="eggNOG" id="ENOG502SSJ2">
    <property type="taxonomic scope" value="Eukaryota"/>
</dbReference>
<evidence type="ECO:0000256" key="1">
    <source>
        <dbReference type="SAM" id="SignalP"/>
    </source>
</evidence>